<evidence type="ECO:0000256" key="1">
    <source>
        <dbReference type="ARBA" id="ARBA00005523"/>
    </source>
</evidence>
<dbReference type="Gene3D" id="1.20.120.10">
    <property type="entry name" value="Cytochrome c/b562"/>
    <property type="match status" value="1"/>
</dbReference>
<dbReference type="GO" id="GO:0020037">
    <property type="term" value="F:heme binding"/>
    <property type="evidence" value="ECO:0007669"/>
    <property type="project" value="InterPro"/>
</dbReference>
<dbReference type="AlphaFoldDB" id="A0A430KUU0"/>
<reference evidence="4 5" key="1">
    <citation type="submission" date="2018-11" db="EMBL/GenBank/DDBJ databases">
        <title>The draft genome sequence of Amphritea opalescens ANRC-JH13T.</title>
        <authorList>
            <person name="Fang Z."/>
            <person name="Zhang Y."/>
            <person name="Han X."/>
        </authorList>
    </citation>
    <scope>NUCLEOTIDE SEQUENCE [LARGE SCALE GENOMIC DNA]</scope>
    <source>
        <strain evidence="4 5">ANRC-JH13</strain>
    </source>
</reference>
<evidence type="ECO:0000313" key="5">
    <source>
        <dbReference type="Proteomes" id="UP000283087"/>
    </source>
</evidence>
<feature type="chain" id="PRO_5018972396" description="Soluble cytochrome b562" evidence="3">
    <location>
        <begin position="27"/>
        <end position="140"/>
    </location>
</feature>
<accession>A0A430KUU0</accession>
<protein>
    <recommendedName>
        <fullName evidence="6">Soluble cytochrome b562</fullName>
    </recommendedName>
</protein>
<dbReference type="InterPro" id="IPR010980">
    <property type="entry name" value="Cyt_c/b562"/>
</dbReference>
<keyword evidence="2 3" id="KW-0732">Signal</keyword>
<evidence type="ECO:0000313" key="4">
    <source>
        <dbReference type="EMBL" id="RTE67113.1"/>
    </source>
</evidence>
<dbReference type="RefSeq" id="WP_126157081.1">
    <property type="nucleotide sequence ID" value="NZ_RQXW01000002.1"/>
</dbReference>
<dbReference type="Pfam" id="PF07361">
    <property type="entry name" value="Cytochrom_B562"/>
    <property type="match status" value="1"/>
</dbReference>
<name>A0A430KUU0_9GAMM</name>
<comment type="similarity">
    <text evidence="1">Belongs to the cytochrome b562 family.</text>
</comment>
<dbReference type="GO" id="GO:0005506">
    <property type="term" value="F:iron ion binding"/>
    <property type="evidence" value="ECO:0007669"/>
    <property type="project" value="InterPro"/>
</dbReference>
<keyword evidence="5" id="KW-1185">Reference proteome</keyword>
<evidence type="ECO:0000256" key="2">
    <source>
        <dbReference type="ARBA" id="ARBA00022729"/>
    </source>
</evidence>
<evidence type="ECO:0008006" key="6">
    <source>
        <dbReference type="Google" id="ProtNLM"/>
    </source>
</evidence>
<proteinExistence type="inferred from homology"/>
<dbReference type="SUPFAM" id="SSF47175">
    <property type="entry name" value="Cytochromes"/>
    <property type="match status" value="1"/>
</dbReference>
<dbReference type="GO" id="GO:0022900">
    <property type="term" value="P:electron transport chain"/>
    <property type="evidence" value="ECO:0007669"/>
    <property type="project" value="InterPro"/>
</dbReference>
<dbReference type="InterPro" id="IPR009155">
    <property type="entry name" value="Cyt_b562"/>
</dbReference>
<dbReference type="OrthoDB" id="6119894at2"/>
<sequence length="140" mass="15760">MLFKMFGKAPILTLLLSLLLINSATAGALKPTMKEMRLHYKQAMDARDPAVFNDKIAEFLTELDTARSYKFSPERKDLSLEGLNKVQTLVSSLPPATAANLPQLQSQLKEVDQLRLEYHKKVKPGVFDLLLDTFKKALNL</sequence>
<dbReference type="GO" id="GO:0009055">
    <property type="term" value="F:electron transfer activity"/>
    <property type="evidence" value="ECO:0007669"/>
    <property type="project" value="InterPro"/>
</dbReference>
<organism evidence="4 5">
    <name type="scientific">Amphritea opalescens</name>
    <dbReference type="NCBI Taxonomy" id="2490544"/>
    <lineage>
        <taxon>Bacteria</taxon>
        <taxon>Pseudomonadati</taxon>
        <taxon>Pseudomonadota</taxon>
        <taxon>Gammaproteobacteria</taxon>
        <taxon>Oceanospirillales</taxon>
        <taxon>Oceanospirillaceae</taxon>
        <taxon>Amphritea</taxon>
    </lineage>
</organism>
<feature type="signal peptide" evidence="3">
    <location>
        <begin position="1"/>
        <end position="26"/>
    </location>
</feature>
<gene>
    <name evidence="4" type="ORF">EH243_02560</name>
</gene>
<dbReference type="Proteomes" id="UP000283087">
    <property type="component" value="Unassembled WGS sequence"/>
</dbReference>
<dbReference type="EMBL" id="RQXW01000002">
    <property type="protein sequence ID" value="RTE67113.1"/>
    <property type="molecule type" value="Genomic_DNA"/>
</dbReference>
<evidence type="ECO:0000256" key="3">
    <source>
        <dbReference type="SAM" id="SignalP"/>
    </source>
</evidence>
<comment type="caution">
    <text evidence="4">The sequence shown here is derived from an EMBL/GenBank/DDBJ whole genome shotgun (WGS) entry which is preliminary data.</text>
</comment>
<dbReference type="GO" id="GO:0042597">
    <property type="term" value="C:periplasmic space"/>
    <property type="evidence" value="ECO:0007669"/>
    <property type="project" value="InterPro"/>
</dbReference>